<reference evidence="13" key="1">
    <citation type="journal article" date="2014" name="Int. J. Syst. Evol. Microbiol.">
        <title>Complete genome sequence of Corynebacterium casei LMG S-19264T (=DSM 44701T), isolated from a smear-ripened cheese.</title>
        <authorList>
            <consortium name="US DOE Joint Genome Institute (JGI-PGF)"/>
            <person name="Walter F."/>
            <person name="Albersmeier A."/>
            <person name="Kalinowski J."/>
            <person name="Ruckert C."/>
        </authorList>
    </citation>
    <scope>NUCLEOTIDE SEQUENCE</scope>
    <source>
        <strain evidence="13">JCM 17251</strain>
    </source>
</reference>
<name>A0A917XQ02_9BACI</name>
<evidence type="ECO:0000256" key="1">
    <source>
        <dbReference type="ARBA" id="ARBA00004739"/>
    </source>
</evidence>
<dbReference type="GO" id="GO:0000166">
    <property type="term" value="F:nucleotide binding"/>
    <property type="evidence" value="ECO:0007669"/>
    <property type="project" value="UniProtKB-KW"/>
</dbReference>
<reference evidence="13" key="2">
    <citation type="submission" date="2020-09" db="EMBL/GenBank/DDBJ databases">
        <authorList>
            <person name="Sun Q."/>
            <person name="Ohkuma M."/>
        </authorList>
    </citation>
    <scope>NUCLEOTIDE SEQUENCE</scope>
    <source>
        <strain evidence="13">JCM 17251</strain>
    </source>
</reference>
<dbReference type="PANTHER" id="PTHR13914:SF0">
    <property type="entry name" value="PROLINE DEHYDROGENASE 1, MITOCHONDRIAL"/>
    <property type="match status" value="1"/>
</dbReference>
<comment type="pathway">
    <text evidence="1">Amino-acid degradation; L-proline degradation into L-glutamate; L-glutamate from L-proline: step 1/2.</text>
</comment>
<organism evidence="13 14">
    <name type="scientific">Oceanobacillus indicireducens</name>
    <dbReference type="NCBI Taxonomy" id="1004261"/>
    <lineage>
        <taxon>Bacteria</taxon>
        <taxon>Bacillati</taxon>
        <taxon>Bacillota</taxon>
        <taxon>Bacilli</taxon>
        <taxon>Bacillales</taxon>
        <taxon>Bacillaceae</taxon>
        <taxon>Oceanobacillus</taxon>
    </lineage>
</organism>
<dbReference type="AlphaFoldDB" id="A0A917XQ02"/>
<proteinExistence type="predicted"/>
<dbReference type="EC" id="1.5.5.2" evidence="2"/>
<evidence type="ECO:0000313" key="14">
    <source>
        <dbReference type="Proteomes" id="UP000624041"/>
    </source>
</evidence>
<dbReference type="InterPro" id="IPR008219">
    <property type="entry name" value="PRODH_bac_arc"/>
</dbReference>
<feature type="binding site" evidence="10">
    <location>
        <position position="197"/>
    </location>
    <ligand>
        <name>FAD</name>
        <dbReference type="ChEBI" id="CHEBI:57692"/>
    </ligand>
</feature>
<dbReference type="Proteomes" id="UP000624041">
    <property type="component" value="Unassembled WGS sequence"/>
</dbReference>
<evidence type="ECO:0000256" key="10">
    <source>
        <dbReference type="PIRSR" id="PIRSR000196-2"/>
    </source>
</evidence>
<evidence type="ECO:0000313" key="13">
    <source>
        <dbReference type="EMBL" id="GGN48518.1"/>
    </source>
</evidence>
<dbReference type="Pfam" id="PF01619">
    <property type="entry name" value="Pro_dh"/>
    <property type="match status" value="1"/>
</dbReference>
<dbReference type="PANTHER" id="PTHR13914">
    <property type="entry name" value="PROLINE OXIDASE"/>
    <property type="match status" value="1"/>
</dbReference>
<evidence type="ECO:0000256" key="5">
    <source>
        <dbReference type="ARBA" id="ARBA00022827"/>
    </source>
</evidence>
<comment type="cofactor">
    <cofactor evidence="10">
        <name>FAD</name>
        <dbReference type="ChEBI" id="CHEBI:57692"/>
    </cofactor>
    <text evidence="10">Binds 1 FAD per subunit.</text>
</comment>
<evidence type="ECO:0000256" key="3">
    <source>
        <dbReference type="ARBA" id="ARBA00022630"/>
    </source>
</evidence>
<keyword evidence="3" id="KW-0285">Flavoprotein</keyword>
<keyword evidence="14" id="KW-1185">Reference proteome</keyword>
<evidence type="ECO:0000259" key="12">
    <source>
        <dbReference type="Pfam" id="PF01619"/>
    </source>
</evidence>
<comment type="caution">
    <text evidence="13">The sequence shown here is derived from an EMBL/GenBank/DDBJ whole genome shotgun (WGS) entry which is preliminary data.</text>
</comment>
<protein>
    <recommendedName>
        <fullName evidence="2">proline dehydrogenase</fullName>
        <ecNumber evidence="2">1.5.5.2</ecNumber>
    </recommendedName>
</protein>
<dbReference type="InterPro" id="IPR015659">
    <property type="entry name" value="Proline_oxidase"/>
</dbReference>
<dbReference type="PIRSF" id="PIRSF000196">
    <property type="entry name" value="Pro_dehydrog"/>
    <property type="match status" value="1"/>
</dbReference>
<feature type="binding site" evidence="9">
    <location>
        <position position="284"/>
    </location>
    <ligand>
        <name>substrate</name>
    </ligand>
</feature>
<evidence type="ECO:0000256" key="8">
    <source>
        <dbReference type="ARBA" id="ARBA00048779"/>
    </source>
</evidence>
<feature type="binding site" evidence="9">
    <location>
        <position position="98"/>
    </location>
    <ligand>
        <name>substrate</name>
    </ligand>
</feature>
<evidence type="ECO:0000256" key="9">
    <source>
        <dbReference type="PIRSR" id="PIRSR000196-1"/>
    </source>
</evidence>
<keyword evidence="7" id="KW-0642">Proline metabolism</keyword>
<evidence type="ECO:0000256" key="4">
    <source>
        <dbReference type="ARBA" id="ARBA00022741"/>
    </source>
</evidence>
<evidence type="ECO:0000256" key="7">
    <source>
        <dbReference type="ARBA" id="ARBA00023062"/>
    </source>
</evidence>
<feature type="binding site" evidence="10">
    <location>
        <position position="161"/>
    </location>
    <ligand>
        <name>FAD</name>
        <dbReference type="ChEBI" id="CHEBI:57692"/>
    </ligand>
</feature>
<keyword evidence="6" id="KW-0560">Oxidoreductase</keyword>
<accession>A0A917XQ02</accession>
<dbReference type="GO" id="GO:0010133">
    <property type="term" value="P:L-proline catabolic process to L-glutamate"/>
    <property type="evidence" value="ECO:0007669"/>
    <property type="project" value="InterPro"/>
</dbReference>
<feature type="binding site" evidence="10">
    <location>
        <begin position="183"/>
        <end position="185"/>
    </location>
    <ligand>
        <name>FAD</name>
        <dbReference type="ChEBI" id="CHEBI:57692"/>
    </ligand>
</feature>
<dbReference type="InterPro" id="IPR029041">
    <property type="entry name" value="FAD-linked_oxidoreductase-like"/>
</dbReference>
<keyword evidence="11" id="KW-0472">Membrane</keyword>
<dbReference type="Gene3D" id="3.20.20.220">
    <property type="match status" value="1"/>
</dbReference>
<sequence length="335" mass="38943">MVNLTRDFFIALSNNQFLNDNAKRWGFRLGAEKFVAGTDLPQAAEKVKELNERGISVTLDNLGEFVNDRAEAEAAKNQILQVIEYIHKERLNGHVSVKLTQVGLDIDKEFCMENMREILTKASEYDIFVNIDMEKYIHYQPTLDIVKELHKDYENVGTVMQTYLYRTLDDLKDLEDVRLRIVKGAYKESEEVAFQEKEDIDSNFMEAVKIRLQGNAFTSIATHDHNLIEKVKKYVEEHQIDKRKFEFQMLYGFRVEMQYALAEEGYNFCTYIPFGDDWYGYFMRRLAERPQNINLVLKDTFYTEDNRLKTGAVVAGAAGIATLGFIAGRRSRKNK</sequence>
<dbReference type="SUPFAM" id="SSF51730">
    <property type="entry name" value="FAD-linked oxidoreductase"/>
    <property type="match status" value="1"/>
</dbReference>
<keyword evidence="5 10" id="KW-0274">FAD</keyword>
<evidence type="ECO:0000256" key="2">
    <source>
        <dbReference type="ARBA" id="ARBA00012695"/>
    </source>
</evidence>
<keyword evidence="11" id="KW-0812">Transmembrane</keyword>
<dbReference type="GO" id="GO:0004657">
    <property type="term" value="F:proline dehydrogenase activity"/>
    <property type="evidence" value="ECO:0007669"/>
    <property type="project" value="UniProtKB-EC"/>
</dbReference>
<comment type="catalytic activity">
    <reaction evidence="8">
        <text>L-proline + a quinone = (S)-1-pyrroline-5-carboxylate + a quinol + H(+)</text>
        <dbReference type="Rhea" id="RHEA:23784"/>
        <dbReference type="ChEBI" id="CHEBI:15378"/>
        <dbReference type="ChEBI" id="CHEBI:17388"/>
        <dbReference type="ChEBI" id="CHEBI:24646"/>
        <dbReference type="ChEBI" id="CHEBI:60039"/>
        <dbReference type="ChEBI" id="CHEBI:132124"/>
        <dbReference type="EC" id="1.5.5.2"/>
    </reaction>
</comment>
<keyword evidence="11" id="KW-1133">Transmembrane helix</keyword>
<evidence type="ECO:0000256" key="6">
    <source>
        <dbReference type="ARBA" id="ARBA00023002"/>
    </source>
</evidence>
<feature type="binding site" evidence="9">
    <location>
        <position position="285"/>
    </location>
    <ligand>
        <name>substrate</name>
    </ligand>
</feature>
<dbReference type="RefSeq" id="WP_188855526.1">
    <property type="nucleotide sequence ID" value="NZ_BMOS01000001.1"/>
</dbReference>
<evidence type="ECO:0000256" key="11">
    <source>
        <dbReference type="SAM" id="Phobius"/>
    </source>
</evidence>
<feature type="domain" description="Proline dehydrogenase" evidence="12">
    <location>
        <begin position="44"/>
        <end position="289"/>
    </location>
</feature>
<dbReference type="InterPro" id="IPR002872">
    <property type="entry name" value="Proline_DH_dom"/>
</dbReference>
<feature type="transmembrane region" description="Helical" evidence="11">
    <location>
        <begin position="310"/>
        <end position="328"/>
    </location>
</feature>
<gene>
    <name evidence="13" type="ORF">GCM10007971_00250</name>
</gene>
<keyword evidence="4 10" id="KW-0547">Nucleotide-binding</keyword>
<dbReference type="EMBL" id="BMOS01000001">
    <property type="protein sequence ID" value="GGN48518.1"/>
    <property type="molecule type" value="Genomic_DNA"/>
</dbReference>
<feature type="binding site" evidence="10">
    <location>
        <position position="133"/>
    </location>
    <ligand>
        <name>FAD</name>
        <dbReference type="ChEBI" id="CHEBI:57692"/>
    </ligand>
</feature>
<feature type="binding site" evidence="10">
    <location>
        <begin position="222"/>
        <end position="223"/>
    </location>
    <ligand>
        <name>FAD</name>
        <dbReference type="ChEBI" id="CHEBI:57692"/>
    </ligand>
</feature>